<dbReference type="WBParaSite" id="ASIM_0000653501-mRNA-1">
    <property type="protein sequence ID" value="ASIM_0000653501-mRNA-1"/>
    <property type="gene ID" value="ASIM_0000653501"/>
</dbReference>
<dbReference type="Proteomes" id="UP000267096">
    <property type="component" value="Unassembled WGS sequence"/>
</dbReference>
<protein>
    <submittedName>
        <fullName evidence="3">Transcriptional regulator</fullName>
    </submittedName>
</protein>
<dbReference type="EMBL" id="UYRR01013541">
    <property type="protein sequence ID" value="VDK26834.1"/>
    <property type="molecule type" value="Genomic_DNA"/>
</dbReference>
<evidence type="ECO:0000313" key="1">
    <source>
        <dbReference type="EMBL" id="VDK26834.1"/>
    </source>
</evidence>
<accession>A0A0M3JFY1</accession>
<organism evidence="3">
    <name type="scientific">Anisakis simplex</name>
    <name type="common">Herring worm</name>
    <dbReference type="NCBI Taxonomy" id="6269"/>
    <lineage>
        <taxon>Eukaryota</taxon>
        <taxon>Metazoa</taxon>
        <taxon>Ecdysozoa</taxon>
        <taxon>Nematoda</taxon>
        <taxon>Chromadorea</taxon>
        <taxon>Rhabditida</taxon>
        <taxon>Spirurina</taxon>
        <taxon>Ascaridomorpha</taxon>
        <taxon>Ascaridoidea</taxon>
        <taxon>Anisakidae</taxon>
        <taxon>Anisakis</taxon>
        <taxon>Anisakis simplex complex</taxon>
    </lineage>
</organism>
<keyword evidence="2" id="KW-1185">Reference proteome</keyword>
<evidence type="ECO:0000313" key="2">
    <source>
        <dbReference type="Proteomes" id="UP000267096"/>
    </source>
</evidence>
<reference evidence="1 2" key="2">
    <citation type="submission" date="2018-11" db="EMBL/GenBank/DDBJ databases">
        <authorList>
            <consortium name="Pathogen Informatics"/>
        </authorList>
    </citation>
    <scope>NUCLEOTIDE SEQUENCE [LARGE SCALE GENOMIC DNA]</scope>
</reference>
<sequence>MGFLLDSVQNERESGWEKIVHAWSGAHLAVMIGEAGCSRFW</sequence>
<name>A0A0M3JFY1_ANISI</name>
<dbReference type="AlphaFoldDB" id="A0A0M3JFY1"/>
<evidence type="ECO:0000313" key="3">
    <source>
        <dbReference type="WBParaSite" id="ASIM_0000653501-mRNA-1"/>
    </source>
</evidence>
<gene>
    <name evidence="1" type="ORF">ASIM_LOCUS6313</name>
</gene>
<proteinExistence type="predicted"/>
<reference evidence="3" key="1">
    <citation type="submission" date="2017-02" db="UniProtKB">
        <authorList>
            <consortium name="WormBaseParasite"/>
        </authorList>
    </citation>
    <scope>IDENTIFICATION</scope>
</reference>